<accession>A0ABT9PBQ4</accession>
<name>A0ABT9PBQ4_9ACTN</name>
<keyword evidence="3" id="KW-1185">Reference proteome</keyword>
<reference evidence="2 3" key="1">
    <citation type="submission" date="2023-07" db="EMBL/GenBank/DDBJ databases">
        <title>Sequencing the genomes of 1000 actinobacteria strains.</title>
        <authorList>
            <person name="Klenk H.-P."/>
        </authorList>
    </citation>
    <scope>NUCLEOTIDE SEQUENCE [LARGE SCALE GENOMIC DNA]</scope>
    <source>
        <strain evidence="2 3">DSM 44388</strain>
    </source>
</reference>
<evidence type="ECO:0000313" key="2">
    <source>
        <dbReference type="EMBL" id="MDP9830125.1"/>
    </source>
</evidence>
<feature type="compositionally biased region" description="Polar residues" evidence="1">
    <location>
        <begin position="13"/>
        <end position="26"/>
    </location>
</feature>
<feature type="region of interest" description="Disordered" evidence="1">
    <location>
        <begin position="1"/>
        <end position="97"/>
    </location>
</feature>
<sequence>MHSEKLSTELKMLTSTMQFTSNEHTQPSSPPITPPPARDPLRGTVMKDCHAFGEKLFQASDPSSRPTDPKTRGPLPQDPTVHPQPHPGIESQPMFHP</sequence>
<comment type="caution">
    <text evidence="2">The sequence shown here is derived from an EMBL/GenBank/DDBJ whole genome shotgun (WGS) entry which is preliminary data.</text>
</comment>
<dbReference type="EMBL" id="JAUSQZ010000001">
    <property type="protein sequence ID" value="MDP9830125.1"/>
    <property type="molecule type" value="Genomic_DNA"/>
</dbReference>
<protein>
    <submittedName>
        <fullName evidence="2">Uncharacterized protein</fullName>
    </submittedName>
</protein>
<gene>
    <name evidence="2" type="ORF">J2S57_005874</name>
</gene>
<evidence type="ECO:0000256" key="1">
    <source>
        <dbReference type="SAM" id="MobiDB-lite"/>
    </source>
</evidence>
<evidence type="ECO:0000313" key="3">
    <source>
        <dbReference type="Proteomes" id="UP001235712"/>
    </source>
</evidence>
<dbReference type="Proteomes" id="UP001235712">
    <property type="component" value="Unassembled WGS sequence"/>
</dbReference>
<feature type="compositionally biased region" description="Pro residues" evidence="1">
    <location>
        <begin position="28"/>
        <end position="38"/>
    </location>
</feature>
<proteinExistence type="predicted"/>
<feature type="compositionally biased region" description="Basic and acidic residues" evidence="1">
    <location>
        <begin position="39"/>
        <end position="53"/>
    </location>
</feature>
<organism evidence="2 3">
    <name type="scientific">Kineosporia succinea</name>
    <dbReference type="NCBI Taxonomy" id="84632"/>
    <lineage>
        <taxon>Bacteria</taxon>
        <taxon>Bacillati</taxon>
        <taxon>Actinomycetota</taxon>
        <taxon>Actinomycetes</taxon>
        <taxon>Kineosporiales</taxon>
        <taxon>Kineosporiaceae</taxon>
        <taxon>Kineosporia</taxon>
    </lineage>
</organism>